<reference evidence="1 2" key="1">
    <citation type="journal article" date="2022" name="Genome Biol. Evol.">
        <title>The Spruce Budworm Genome: Reconstructing the Evolutionary History of Antifreeze Proteins.</title>
        <authorList>
            <person name="Beliveau C."/>
            <person name="Gagne P."/>
            <person name="Picq S."/>
            <person name="Vernygora O."/>
            <person name="Keeling C.I."/>
            <person name="Pinkney K."/>
            <person name="Doucet D."/>
            <person name="Wen F."/>
            <person name="Johnston J.S."/>
            <person name="Maaroufi H."/>
            <person name="Boyle B."/>
            <person name="Laroche J."/>
            <person name="Dewar K."/>
            <person name="Juretic N."/>
            <person name="Blackburn G."/>
            <person name="Nisole A."/>
            <person name="Brunet B."/>
            <person name="Brandao M."/>
            <person name="Lumley L."/>
            <person name="Duan J."/>
            <person name="Quan G."/>
            <person name="Lucarotti C.J."/>
            <person name="Roe A.D."/>
            <person name="Sperling F.A.H."/>
            <person name="Levesque R.C."/>
            <person name="Cusson M."/>
        </authorList>
    </citation>
    <scope>NUCLEOTIDE SEQUENCE [LARGE SCALE GENOMIC DNA]</scope>
    <source>
        <strain evidence="1">Glfc:IPQL:Cfum</strain>
    </source>
</reference>
<keyword evidence="2" id="KW-1185">Reference proteome</keyword>
<accession>A0ACC0JLX2</accession>
<gene>
    <name evidence="1" type="ORF">MSG28_006981</name>
</gene>
<sequence length="704" mass="77360">MWRLHTRVGVSEAGDGGRRRSMTRAQPAAPRACVAAPTAVRGPILTKYKYFAFTLIPSIYIDETAIFLAIDRRNERSGETRRRNMRERESGVAPRSEKLCRSAYRQSQSATPLRITPSLRSAPVDRQTKSGTKFPLLTSSVNGEFWLWRTVRVCSANSGPHKHPPPPAAVVSSSTVVYSRCTRHTIGPWDPSAHQLLKDFHNCLVDNWRPKGRQLLSQKTSTVVQRGNAASLLSTMIRGPSSTPVSASAARRSPGAEAAVPPGGVARGRRASCRGQVTPATPQQATESADFTSRRGSVDSKDAPTPTSQLPLTYIGGARTHSQLAHTAGIMGIMCQPCGWIALLEINALDILKGTCNACAEASLAMVQVCVAHGRNGPRGRRAPLATEPYRRALAGCGISMTNIIVYNIPEHAVVKYFYNIQADISTVAAKVSKRVGPGSIKLSLRAGASLQMSRLKHASAPNRGESNITTRIVPTMRCGGMRKTFPVVKKKVRLGTLCPSRRLGPELVLAGRRAKCSGAPTAVETGDIISWSRVQNIFHRMRFQLSSVTKTSLIVFFSSSFFLGVVTIIKLLYVEALPKLRSVIPGMQAYSWAHTFIDNLFDSMNGSYKNSRNRSGKPLLQALKPNSPHKDVWRQAKPKLNSMQFVTSDGKACNVPSIQNWLRTIENMKYLRDKLYRLSQKYHVTVTPEWRALGEAYVQQFFG</sequence>
<dbReference type="EMBL" id="CM046111">
    <property type="protein sequence ID" value="KAI8425151.1"/>
    <property type="molecule type" value="Genomic_DNA"/>
</dbReference>
<name>A0ACC0JLX2_CHOFU</name>
<proteinExistence type="predicted"/>
<evidence type="ECO:0000313" key="1">
    <source>
        <dbReference type="EMBL" id="KAI8425151.1"/>
    </source>
</evidence>
<organism evidence="1 2">
    <name type="scientific">Choristoneura fumiferana</name>
    <name type="common">Spruce budworm moth</name>
    <name type="synonym">Archips fumiferana</name>
    <dbReference type="NCBI Taxonomy" id="7141"/>
    <lineage>
        <taxon>Eukaryota</taxon>
        <taxon>Metazoa</taxon>
        <taxon>Ecdysozoa</taxon>
        <taxon>Arthropoda</taxon>
        <taxon>Hexapoda</taxon>
        <taxon>Insecta</taxon>
        <taxon>Pterygota</taxon>
        <taxon>Neoptera</taxon>
        <taxon>Endopterygota</taxon>
        <taxon>Lepidoptera</taxon>
        <taxon>Glossata</taxon>
        <taxon>Ditrysia</taxon>
        <taxon>Tortricoidea</taxon>
        <taxon>Tortricidae</taxon>
        <taxon>Tortricinae</taxon>
        <taxon>Choristoneura</taxon>
    </lineage>
</organism>
<protein>
    <submittedName>
        <fullName evidence="1">Uncharacterized protein</fullName>
    </submittedName>
</protein>
<dbReference type="Proteomes" id="UP001064048">
    <property type="component" value="Chromosome 11"/>
</dbReference>
<evidence type="ECO:0000313" key="2">
    <source>
        <dbReference type="Proteomes" id="UP001064048"/>
    </source>
</evidence>
<comment type="caution">
    <text evidence="1">The sequence shown here is derived from an EMBL/GenBank/DDBJ whole genome shotgun (WGS) entry which is preliminary data.</text>
</comment>